<dbReference type="InterPro" id="IPR046520">
    <property type="entry name" value="DUF6697"/>
</dbReference>
<feature type="domain" description="DUF6697" evidence="2">
    <location>
        <begin position="109"/>
        <end position="316"/>
    </location>
</feature>
<dbReference type="OrthoDB" id="3176940at2759"/>
<dbReference type="RefSeq" id="XP_043008623.1">
    <property type="nucleotide sequence ID" value="XM_043153339.1"/>
</dbReference>
<accession>A0A9P7RZ59</accession>
<reference evidence="3" key="1">
    <citation type="journal article" date="2021" name="Genome Biol. Evol.">
        <title>The assembled and annotated genome of the fairy-ring fungus Marasmius oreades.</title>
        <authorList>
            <person name="Hiltunen M."/>
            <person name="Ament-Velasquez S.L."/>
            <person name="Johannesson H."/>
        </authorList>
    </citation>
    <scope>NUCLEOTIDE SEQUENCE</scope>
    <source>
        <strain evidence="3">03SP1</strain>
    </source>
</reference>
<proteinExistence type="predicted"/>
<dbReference type="AlphaFoldDB" id="A0A9P7RZ59"/>
<evidence type="ECO:0000313" key="4">
    <source>
        <dbReference type="Proteomes" id="UP001049176"/>
    </source>
</evidence>
<dbReference type="Proteomes" id="UP001049176">
    <property type="component" value="Chromosome 5"/>
</dbReference>
<dbReference type="GeneID" id="66077598"/>
<gene>
    <name evidence="3" type="ORF">E1B28_008522</name>
</gene>
<comment type="caution">
    <text evidence="3">The sequence shown here is derived from an EMBL/GenBank/DDBJ whole genome shotgun (WGS) entry which is preliminary data.</text>
</comment>
<keyword evidence="4" id="KW-1185">Reference proteome</keyword>
<evidence type="ECO:0000313" key="3">
    <source>
        <dbReference type="EMBL" id="KAG7092153.1"/>
    </source>
</evidence>
<evidence type="ECO:0000256" key="1">
    <source>
        <dbReference type="SAM" id="MobiDB-lite"/>
    </source>
</evidence>
<dbReference type="Pfam" id="PF20411">
    <property type="entry name" value="DUF6697"/>
    <property type="match status" value="1"/>
</dbReference>
<dbReference type="EMBL" id="CM032185">
    <property type="protein sequence ID" value="KAG7092153.1"/>
    <property type="molecule type" value="Genomic_DNA"/>
</dbReference>
<feature type="region of interest" description="Disordered" evidence="1">
    <location>
        <begin position="327"/>
        <end position="379"/>
    </location>
</feature>
<sequence length="379" mass="44287">MKIKSEEDLFSTSFNNDFVGEVDQASPVTAAVCPPVSVDSETKAKIKKWEDEDEVATRSRLRASRNPRLKVKKENDPELWLDIKTIARYYEPIPDFPVDEEELDTDFVVPRLFLSKTFGGNCQETYPTFAKDKRKELEMQGFGDGEWACLHQHYNPFMPTRPGRPGLFFGSGDKCEIEKLEVKKKNGPPRRDRVIAWLKPNQWLYVGQYDVSFTSFLSKEEWLQLTPKVHKTWAKGVCEKEWGKGHRARIFLRNRPGANRQFTEAEFRQLSEGESNLKGRITEEQVIESFNRGEEFIFVYSMKCVGYEYDFQRKLVLEYPAWQEKMTATAKQEKSNKRTRKSEEDDEQAPRVRRVKKTSSSDMETEYVPRGTKSRPRRT</sequence>
<evidence type="ECO:0000259" key="2">
    <source>
        <dbReference type="Pfam" id="PF20411"/>
    </source>
</evidence>
<dbReference type="KEGG" id="more:E1B28_008522"/>
<organism evidence="3 4">
    <name type="scientific">Marasmius oreades</name>
    <name type="common">fairy-ring Marasmius</name>
    <dbReference type="NCBI Taxonomy" id="181124"/>
    <lineage>
        <taxon>Eukaryota</taxon>
        <taxon>Fungi</taxon>
        <taxon>Dikarya</taxon>
        <taxon>Basidiomycota</taxon>
        <taxon>Agaricomycotina</taxon>
        <taxon>Agaricomycetes</taxon>
        <taxon>Agaricomycetidae</taxon>
        <taxon>Agaricales</taxon>
        <taxon>Marasmiineae</taxon>
        <taxon>Marasmiaceae</taxon>
        <taxon>Marasmius</taxon>
    </lineage>
</organism>
<name>A0A9P7RZ59_9AGAR</name>
<protein>
    <recommendedName>
        <fullName evidence="2">DUF6697 domain-containing protein</fullName>
    </recommendedName>
</protein>